<keyword evidence="4" id="KW-1185">Reference proteome</keyword>
<keyword evidence="2" id="KW-1133">Transmembrane helix</keyword>
<proteinExistence type="predicted"/>
<dbReference type="OrthoDB" id="5150146at2"/>
<evidence type="ECO:0000313" key="3">
    <source>
        <dbReference type="EMBL" id="SNC73827.1"/>
    </source>
</evidence>
<protein>
    <submittedName>
        <fullName evidence="3">Putative Holin-X, holin superfamily III</fullName>
    </submittedName>
</protein>
<organism evidence="3 4">
    <name type="scientific">Kytococcus aerolatus</name>
    <dbReference type="NCBI Taxonomy" id="592308"/>
    <lineage>
        <taxon>Bacteria</taxon>
        <taxon>Bacillati</taxon>
        <taxon>Actinomycetota</taxon>
        <taxon>Actinomycetes</taxon>
        <taxon>Micrococcales</taxon>
        <taxon>Kytococcaceae</taxon>
        <taxon>Kytococcus</taxon>
    </lineage>
</organism>
<dbReference type="AlphaFoldDB" id="A0A212U6G8"/>
<dbReference type="EMBL" id="FYEZ01000003">
    <property type="protein sequence ID" value="SNC73827.1"/>
    <property type="molecule type" value="Genomic_DNA"/>
</dbReference>
<dbReference type="InterPro" id="IPR009937">
    <property type="entry name" value="Phage_holin_3_6"/>
</dbReference>
<dbReference type="RefSeq" id="WP_088819164.1">
    <property type="nucleotide sequence ID" value="NZ_FYEZ01000003.1"/>
</dbReference>
<keyword evidence="2" id="KW-0812">Transmembrane</keyword>
<sequence length="156" mass="16219">MATPASKTYEKTQGTKRSFATRDGERSLGEIVSGAAANAQSLVRDEIALAKAEINQDVKKGAKTGAGFGVAAFFFLYGFGLLLMAAAFGIATVLPTWAGFLIVACVLLLIAAVAAAFAAGQMKKIQGKPQRAIKAADRTKVTLKAAADPNTETPRV</sequence>
<feature type="region of interest" description="Disordered" evidence="1">
    <location>
        <begin position="1"/>
        <end position="22"/>
    </location>
</feature>
<feature type="transmembrane region" description="Helical" evidence="2">
    <location>
        <begin position="97"/>
        <end position="119"/>
    </location>
</feature>
<evidence type="ECO:0000256" key="1">
    <source>
        <dbReference type="SAM" id="MobiDB-lite"/>
    </source>
</evidence>
<feature type="transmembrane region" description="Helical" evidence="2">
    <location>
        <begin position="68"/>
        <end position="91"/>
    </location>
</feature>
<dbReference type="Proteomes" id="UP000198122">
    <property type="component" value="Unassembled WGS sequence"/>
</dbReference>
<evidence type="ECO:0000313" key="4">
    <source>
        <dbReference type="Proteomes" id="UP000198122"/>
    </source>
</evidence>
<accession>A0A212U6G8</accession>
<name>A0A212U6G8_9MICO</name>
<reference evidence="3 4" key="1">
    <citation type="submission" date="2017-06" db="EMBL/GenBank/DDBJ databases">
        <authorList>
            <person name="Kim H.J."/>
            <person name="Triplett B.A."/>
        </authorList>
    </citation>
    <scope>NUCLEOTIDE SEQUENCE [LARGE SCALE GENOMIC DNA]</scope>
    <source>
        <strain evidence="3 4">DSM 22179</strain>
    </source>
</reference>
<keyword evidence="2" id="KW-0472">Membrane</keyword>
<evidence type="ECO:0000256" key="2">
    <source>
        <dbReference type="SAM" id="Phobius"/>
    </source>
</evidence>
<gene>
    <name evidence="3" type="ORF">SAMN05445756_2164</name>
</gene>
<dbReference type="Pfam" id="PF07332">
    <property type="entry name" value="Phage_holin_3_6"/>
    <property type="match status" value="1"/>
</dbReference>